<dbReference type="EMBL" id="OZ034816">
    <property type="protein sequence ID" value="CAL1378481.1"/>
    <property type="molecule type" value="Genomic_DNA"/>
</dbReference>
<dbReference type="AlphaFoldDB" id="A0AAV2DXU8"/>
<feature type="compositionally biased region" description="Polar residues" evidence="1">
    <location>
        <begin position="227"/>
        <end position="237"/>
    </location>
</feature>
<dbReference type="SUPFAM" id="SSF54001">
    <property type="entry name" value="Cysteine proteinases"/>
    <property type="match status" value="1"/>
</dbReference>
<dbReference type="InterPro" id="IPR038765">
    <property type="entry name" value="Papain-like_cys_pep_sf"/>
</dbReference>
<evidence type="ECO:0000313" key="2">
    <source>
        <dbReference type="EMBL" id="CAL1378481.1"/>
    </source>
</evidence>
<dbReference type="Proteomes" id="UP001497516">
    <property type="component" value="Chromosome 3"/>
</dbReference>
<name>A0AAV2DXU8_9ROSI</name>
<feature type="compositionally biased region" description="Low complexity" evidence="1">
    <location>
        <begin position="215"/>
        <end position="226"/>
    </location>
</feature>
<accession>A0AAV2DXU8</accession>
<protein>
    <recommendedName>
        <fullName evidence="4">OTU domain-containing protein</fullName>
    </recommendedName>
</protein>
<dbReference type="Gene3D" id="3.90.70.80">
    <property type="match status" value="1"/>
</dbReference>
<evidence type="ECO:0000256" key="1">
    <source>
        <dbReference type="SAM" id="MobiDB-lite"/>
    </source>
</evidence>
<dbReference type="CDD" id="cd22744">
    <property type="entry name" value="OTU"/>
    <property type="match status" value="1"/>
</dbReference>
<gene>
    <name evidence="2" type="ORF">LTRI10_LOCUS20056</name>
</gene>
<organism evidence="2 3">
    <name type="scientific">Linum trigynum</name>
    <dbReference type="NCBI Taxonomy" id="586398"/>
    <lineage>
        <taxon>Eukaryota</taxon>
        <taxon>Viridiplantae</taxon>
        <taxon>Streptophyta</taxon>
        <taxon>Embryophyta</taxon>
        <taxon>Tracheophyta</taxon>
        <taxon>Spermatophyta</taxon>
        <taxon>Magnoliopsida</taxon>
        <taxon>eudicotyledons</taxon>
        <taxon>Gunneridae</taxon>
        <taxon>Pentapetalae</taxon>
        <taxon>rosids</taxon>
        <taxon>fabids</taxon>
        <taxon>Malpighiales</taxon>
        <taxon>Linaceae</taxon>
        <taxon>Linum</taxon>
    </lineage>
</organism>
<proteinExistence type="predicted"/>
<evidence type="ECO:0008006" key="4">
    <source>
        <dbReference type="Google" id="ProtNLM"/>
    </source>
</evidence>
<evidence type="ECO:0000313" key="3">
    <source>
        <dbReference type="Proteomes" id="UP001497516"/>
    </source>
</evidence>
<reference evidence="2 3" key="1">
    <citation type="submission" date="2024-04" db="EMBL/GenBank/DDBJ databases">
        <authorList>
            <person name="Fracassetti M."/>
        </authorList>
    </citation>
    <scope>NUCLEOTIDE SEQUENCE [LARGE SCALE GENOMIC DNA]</scope>
</reference>
<feature type="region of interest" description="Disordered" evidence="1">
    <location>
        <begin position="177"/>
        <end position="237"/>
    </location>
</feature>
<keyword evidence="3" id="KW-1185">Reference proteome</keyword>
<sequence length="454" mass="52031">MNYLRGEWIPCAQSSTHKIDTLFLRYHTSIEGKVIELRKDLEDSRLKVFKLTDGPPYGHLNMEVSLWAIELLMKERAREIVERCGCRLHETHGLTCKCKMDALSDADVELHPHHLHRFWSSLVYESPPDGAKWGDHDATERGIFAAMVADVYRQGPAAVRKASQLLLPHIRPQVAGLLEPRESEAPKGRPPKRSNTRDPSWFEHERARSAKRSKTNQNTKKTQKTTPTGGVSKSQHMQVHNERNVCPYLRYIPPSVRPLLRGWFDPIPDGQCGFRAMSHAIYGDEGHYVQMRQHLITEINNHWAIYEGVYLSRDGSLEAVRHRIDCRTAGSCTQEYWCEEVDLLTFATLYNCAMVVYGLYNERVTYGYTVLPMTAPEGVNQPSQVIKLVFTGAHWVRLYVGEVDGVTPIPPFSPQWSHFRDMLRVADWDSLYEAERQLYIDLGGHHPANDDESD</sequence>